<accession>A0A0C9YYA6</accession>
<organism evidence="1 2">
    <name type="scientific">Pisolithus microcarpus 441</name>
    <dbReference type="NCBI Taxonomy" id="765257"/>
    <lineage>
        <taxon>Eukaryota</taxon>
        <taxon>Fungi</taxon>
        <taxon>Dikarya</taxon>
        <taxon>Basidiomycota</taxon>
        <taxon>Agaricomycotina</taxon>
        <taxon>Agaricomycetes</taxon>
        <taxon>Agaricomycetidae</taxon>
        <taxon>Boletales</taxon>
        <taxon>Sclerodermatineae</taxon>
        <taxon>Pisolithaceae</taxon>
        <taxon>Pisolithus</taxon>
    </lineage>
</organism>
<dbReference type="Proteomes" id="UP000054018">
    <property type="component" value="Unassembled WGS sequence"/>
</dbReference>
<evidence type="ECO:0000313" key="1">
    <source>
        <dbReference type="EMBL" id="KIK21766.1"/>
    </source>
</evidence>
<protein>
    <submittedName>
        <fullName evidence="1">Uncharacterized protein</fullName>
    </submittedName>
</protein>
<reference evidence="1 2" key="1">
    <citation type="submission" date="2014-04" db="EMBL/GenBank/DDBJ databases">
        <authorList>
            <consortium name="DOE Joint Genome Institute"/>
            <person name="Kuo A."/>
            <person name="Kohler A."/>
            <person name="Costa M.D."/>
            <person name="Nagy L.G."/>
            <person name="Floudas D."/>
            <person name="Copeland A."/>
            <person name="Barry K.W."/>
            <person name="Cichocki N."/>
            <person name="Veneault-Fourrey C."/>
            <person name="LaButti K."/>
            <person name="Lindquist E.A."/>
            <person name="Lipzen A."/>
            <person name="Lundell T."/>
            <person name="Morin E."/>
            <person name="Murat C."/>
            <person name="Sun H."/>
            <person name="Tunlid A."/>
            <person name="Henrissat B."/>
            <person name="Grigoriev I.V."/>
            <person name="Hibbett D.S."/>
            <person name="Martin F."/>
            <person name="Nordberg H.P."/>
            <person name="Cantor M.N."/>
            <person name="Hua S.X."/>
        </authorList>
    </citation>
    <scope>NUCLEOTIDE SEQUENCE [LARGE SCALE GENOMIC DNA]</scope>
    <source>
        <strain evidence="1 2">441</strain>
    </source>
</reference>
<evidence type="ECO:0000313" key="2">
    <source>
        <dbReference type="Proteomes" id="UP000054018"/>
    </source>
</evidence>
<name>A0A0C9YYA6_9AGAM</name>
<dbReference type="HOGENOM" id="CLU_2886728_0_0_1"/>
<sequence length="63" mass="7035">MKHSSHVPSLPHDSLHMMVVLRPASSGRQRRSWLPTEATMGLRPTIRDCACGDTPSVTRKPRT</sequence>
<proteinExistence type="predicted"/>
<dbReference type="AlphaFoldDB" id="A0A0C9YYA6"/>
<reference evidence="2" key="2">
    <citation type="submission" date="2015-01" db="EMBL/GenBank/DDBJ databases">
        <title>Evolutionary Origins and Diversification of the Mycorrhizal Mutualists.</title>
        <authorList>
            <consortium name="DOE Joint Genome Institute"/>
            <consortium name="Mycorrhizal Genomics Consortium"/>
            <person name="Kohler A."/>
            <person name="Kuo A."/>
            <person name="Nagy L.G."/>
            <person name="Floudas D."/>
            <person name="Copeland A."/>
            <person name="Barry K.W."/>
            <person name="Cichocki N."/>
            <person name="Veneault-Fourrey C."/>
            <person name="LaButti K."/>
            <person name="Lindquist E.A."/>
            <person name="Lipzen A."/>
            <person name="Lundell T."/>
            <person name="Morin E."/>
            <person name="Murat C."/>
            <person name="Riley R."/>
            <person name="Ohm R."/>
            <person name="Sun H."/>
            <person name="Tunlid A."/>
            <person name="Henrissat B."/>
            <person name="Grigoriev I.V."/>
            <person name="Hibbett D.S."/>
            <person name="Martin F."/>
        </authorList>
    </citation>
    <scope>NUCLEOTIDE SEQUENCE [LARGE SCALE GENOMIC DNA]</scope>
    <source>
        <strain evidence="2">441</strain>
    </source>
</reference>
<dbReference type="EMBL" id="KN833747">
    <property type="protein sequence ID" value="KIK21766.1"/>
    <property type="molecule type" value="Genomic_DNA"/>
</dbReference>
<gene>
    <name evidence="1" type="ORF">PISMIDRAFT_681040</name>
</gene>
<keyword evidence="2" id="KW-1185">Reference proteome</keyword>